<gene>
    <name evidence="1" type="ORF">PZA18_19440</name>
</gene>
<organism evidence="1 2">
    <name type="scientific">Parachitinimonas caeni</name>
    <dbReference type="NCBI Taxonomy" id="3031301"/>
    <lineage>
        <taxon>Bacteria</taxon>
        <taxon>Pseudomonadati</taxon>
        <taxon>Pseudomonadota</taxon>
        <taxon>Betaproteobacteria</taxon>
        <taxon>Neisseriales</taxon>
        <taxon>Chitinibacteraceae</taxon>
        <taxon>Parachitinimonas</taxon>
    </lineage>
</organism>
<dbReference type="RefSeq" id="WP_284102542.1">
    <property type="nucleotide sequence ID" value="NZ_JARRAF010000034.1"/>
</dbReference>
<evidence type="ECO:0000313" key="2">
    <source>
        <dbReference type="Proteomes" id="UP001172778"/>
    </source>
</evidence>
<sequence>EPLLDIAQRQVDRLLQDLPAQPIRSNWDALELLENLAVNAPVRLEVLMAELLAMERRIFPFGRYCYVSVCNEQRFWNLLRASYEAYYTDYCDCFERFLLLITNTLSGRVQARRVFEDGVDGIGRLRVYRVSQA</sequence>
<dbReference type="Proteomes" id="UP001172778">
    <property type="component" value="Unassembled WGS sequence"/>
</dbReference>
<reference evidence="1" key="1">
    <citation type="submission" date="2023-03" db="EMBL/GenBank/DDBJ databases">
        <title>Chitinimonas shenzhenensis gen. nov., sp. nov., a novel member of family Burkholderiaceae isolated from activated sludge collected in Shen Zhen, China.</title>
        <authorList>
            <person name="Wang X."/>
        </authorList>
    </citation>
    <scope>NUCLEOTIDE SEQUENCE</scope>
    <source>
        <strain evidence="1">DQS-5</strain>
    </source>
</reference>
<name>A0ABT7E5N0_9NEIS</name>
<evidence type="ECO:0000313" key="1">
    <source>
        <dbReference type="EMBL" id="MDK2126222.1"/>
    </source>
</evidence>
<proteinExistence type="predicted"/>
<keyword evidence="2" id="KW-1185">Reference proteome</keyword>
<comment type="caution">
    <text evidence="1">The sequence shown here is derived from an EMBL/GenBank/DDBJ whole genome shotgun (WGS) entry which is preliminary data.</text>
</comment>
<dbReference type="EMBL" id="JARRAF010000034">
    <property type="protein sequence ID" value="MDK2126222.1"/>
    <property type="molecule type" value="Genomic_DNA"/>
</dbReference>
<protein>
    <submittedName>
        <fullName evidence="1">Uncharacterized protein</fullName>
    </submittedName>
</protein>
<feature type="non-terminal residue" evidence="1">
    <location>
        <position position="1"/>
    </location>
</feature>
<accession>A0ABT7E5N0</accession>